<keyword evidence="1" id="KW-0812">Transmembrane</keyword>
<name>A0A8A4TLZ9_SULCO</name>
<feature type="transmembrane region" description="Helical" evidence="1">
    <location>
        <begin position="165"/>
        <end position="187"/>
    </location>
</feature>
<dbReference type="KEGG" id="scor:J3U87_00940"/>
<dbReference type="Pfam" id="PF13559">
    <property type="entry name" value="DUF4129"/>
    <property type="match status" value="1"/>
</dbReference>
<feature type="domain" description="Protein-glutamine gamma-glutamyltransferase-like C-terminal" evidence="2">
    <location>
        <begin position="410"/>
        <end position="480"/>
    </location>
</feature>
<accession>A0A8A4TLZ9</accession>
<sequence length="488" mass="55702">MNIEDLTVEVRPRRPHEAMDLGIRMTQRWFGAIYGPWLVILLPFWAFLNLCSHQLPWLLLFLFWWLKPIWDRIPIFVLSRAMFGDPPTTTETLKALPGQIRLPWLGPLFWFRLSPNRLIDMPVYMLENMRGKKRQSRVSLLTRTLVEYTMLVTMAYFVFEWILAYGFYQLVMLLVPEAYAGTLGWGAGEEGLPLVMVNFYILASLILEPFYAATCFSLYINRRTLLEGWDLELAFKRIAVRLQEGTKISMLLCCALAAWFAAPPAIAQEEAVSSAKEDIRTVMTAPEFGEEKTVTRWRLRLDPEETPEASESEDLDLSALGMLGVFGKFLFYGLLAIAIILLVAFVIYLINRRKPRGLEALSAEKPAEVVPDLQKGEGFAIDPTTLPTDIVQAARQRWQSGNGREALSLLFRGAIHRLVESGRIEIADFATEGECLRLVRRQIEGEPAQFFADLTLAWQAAAYAHRMPEGERFESLCQSWMKHLGVVT</sequence>
<evidence type="ECO:0000313" key="4">
    <source>
        <dbReference type="Proteomes" id="UP000663929"/>
    </source>
</evidence>
<dbReference type="EMBL" id="CP071793">
    <property type="protein sequence ID" value="QTD51009.1"/>
    <property type="molecule type" value="Genomic_DNA"/>
</dbReference>
<keyword evidence="1" id="KW-1133">Transmembrane helix</keyword>
<dbReference type="InterPro" id="IPR025403">
    <property type="entry name" value="TgpA-like_C"/>
</dbReference>
<feature type="transmembrane region" description="Helical" evidence="1">
    <location>
        <begin position="54"/>
        <end position="70"/>
    </location>
</feature>
<dbReference type="RefSeq" id="WP_237381145.1">
    <property type="nucleotide sequence ID" value="NZ_CP071793.1"/>
</dbReference>
<feature type="transmembrane region" description="Helical" evidence="1">
    <location>
        <begin position="29"/>
        <end position="48"/>
    </location>
</feature>
<keyword evidence="4" id="KW-1185">Reference proteome</keyword>
<evidence type="ECO:0000313" key="3">
    <source>
        <dbReference type="EMBL" id="QTD51009.1"/>
    </source>
</evidence>
<gene>
    <name evidence="3" type="ORF">J3U87_00940</name>
</gene>
<feature type="transmembrane region" description="Helical" evidence="1">
    <location>
        <begin position="199"/>
        <end position="220"/>
    </location>
</feature>
<reference evidence="3" key="1">
    <citation type="submission" date="2021-03" db="EMBL/GenBank/DDBJ databases">
        <title>Acanthopleuribacteraceae sp. M133.</title>
        <authorList>
            <person name="Wang G."/>
        </authorList>
    </citation>
    <scope>NUCLEOTIDE SEQUENCE</scope>
    <source>
        <strain evidence="3">M133</strain>
    </source>
</reference>
<evidence type="ECO:0000259" key="2">
    <source>
        <dbReference type="Pfam" id="PF13559"/>
    </source>
</evidence>
<keyword evidence="1" id="KW-0472">Membrane</keyword>
<organism evidence="3 4">
    <name type="scientific">Sulfidibacter corallicola</name>
    <dbReference type="NCBI Taxonomy" id="2818388"/>
    <lineage>
        <taxon>Bacteria</taxon>
        <taxon>Pseudomonadati</taxon>
        <taxon>Acidobacteriota</taxon>
        <taxon>Holophagae</taxon>
        <taxon>Acanthopleuribacterales</taxon>
        <taxon>Acanthopleuribacteraceae</taxon>
        <taxon>Sulfidibacter</taxon>
    </lineage>
</organism>
<dbReference type="Proteomes" id="UP000663929">
    <property type="component" value="Chromosome"/>
</dbReference>
<feature type="transmembrane region" description="Helical" evidence="1">
    <location>
        <begin position="329"/>
        <end position="350"/>
    </location>
</feature>
<evidence type="ECO:0000256" key="1">
    <source>
        <dbReference type="SAM" id="Phobius"/>
    </source>
</evidence>
<protein>
    <submittedName>
        <fullName evidence="3">DUF4129 domain-containing protein</fullName>
    </submittedName>
</protein>
<dbReference type="AlphaFoldDB" id="A0A8A4TLZ9"/>
<proteinExistence type="predicted"/>